<evidence type="ECO:0000259" key="3">
    <source>
        <dbReference type="Pfam" id="PF13435"/>
    </source>
</evidence>
<dbReference type="OrthoDB" id="9814800at2"/>
<feature type="domain" description="Doubled CXXCH motif" evidence="2">
    <location>
        <begin position="151"/>
        <end position="186"/>
    </location>
</feature>
<accession>A0A1I6MR91</accession>
<dbReference type="PANTHER" id="PTHR35038">
    <property type="entry name" value="DISSIMILATORY SULFITE REDUCTASE SIRA"/>
    <property type="match status" value="1"/>
</dbReference>
<dbReference type="NCBIfam" id="TIGR01905">
    <property type="entry name" value="paired_CXXCH_1"/>
    <property type="match status" value="3"/>
</dbReference>
<reference evidence="4 5" key="1">
    <citation type="submission" date="2016-10" db="EMBL/GenBank/DDBJ databases">
        <authorList>
            <person name="de Groot N.N."/>
        </authorList>
    </citation>
    <scope>NUCLEOTIDE SEQUENCE [LARGE SCALE GENOMIC DNA]</scope>
    <source>
        <strain evidence="4 5">DSM 21001</strain>
    </source>
</reference>
<feature type="domain" description="Cytochrome c-552/4" evidence="3">
    <location>
        <begin position="48"/>
        <end position="101"/>
    </location>
</feature>
<dbReference type="Pfam" id="PF09699">
    <property type="entry name" value="Paired_CXXCH_1"/>
    <property type="match status" value="3"/>
</dbReference>
<dbReference type="InterPro" id="IPR036280">
    <property type="entry name" value="Multihaem_cyt_sf"/>
</dbReference>
<name>A0A1I6MR91_9BACT</name>
<evidence type="ECO:0000313" key="4">
    <source>
        <dbReference type="EMBL" id="SFS18196.1"/>
    </source>
</evidence>
<dbReference type="GO" id="GO:0016491">
    <property type="term" value="F:oxidoreductase activity"/>
    <property type="evidence" value="ECO:0007669"/>
    <property type="project" value="TreeGrafter"/>
</dbReference>
<evidence type="ECO:0000256" key="1">
    <source>
        <dbReference type="ARBA" id="ARBA00022729"/>
    </source>
</evidence>
<keyword evidence="5" id="KW-1185">Reference proteome</keyword>
<dbReference type="Pfam" id="PF13435">
    <property type="entry name" value="Cytochrome_C554"/>
    <property type="match status" value="1"/>
</dbReference>
<dbReference type="RefSeq" id="WP_089840859.1">
    <property type="nucleotide sequence ID" value="NZ_FOZL01000001.1"/>
</dbReference>
<feature type="domain" description="Doubled CXXCH motif" evidence="2">
    <location>
        <begin position="244"/>
        <end position="283"/>
    </location>
</feature>
<organism evidence="4 5">
    <name type="scientific">Granulicella pectinivorans</name>
    <dbReference type="NCBI Taxonomy" id="474950"/>
    <lineage>
        <taxon>Bacteria</taxon>
        <taxon>Pseudomonadati</taxon>
        <taxon>Acidobacteriota</taxon>
        <taxon>Terriglobia</taxon>
        <taxon>Terriglobales</taxon>
        <taxon>Acidobacteriaceae</taxon>
        <taxon>Granulicella</taxon>
    </lineage>
</organism>
<evidence type="ECO:0000259" key="2">
    <source>
        <dbReference type="Pfam" id="PF09699"/>
    </source>
</evidence>
<protein>
    <submittedName>
        <fullName evidence="4">Decaheme c-type cytochrome, DmsE family</fullName>
    </submittedName>
</protein>
<dbReference type="InterPro" id="IPR020015">
    <property type="entry name" value="Decahaem_cyt-c_DmsE"/>
</dbReference>
<proteinExistence type="predicted"/>
<dbReference type="NCBIfam" id="TIGR03508">
    <property type="entry name" value="decahem_SO"/>
    <property type="match status" value="1"/>
</dbReference>
<dbReference type="InterPro" id="IPR010177">
    <property type="entry name" value="Paired_CXXCH_1"/>
</dbReference>
<dbReference type="STRING" id="474950.SAMN05421771_3376"/>
<dbReference type="EMBL" id="FOZL01000001">
    <property type="protein sequence ID" value="SFS18196.1"/>
    <property type="molecule type" value="Genomic_DNA"/>
</dbReference>
<dbReference type="Proteomes" id="UP000199024">
    <property type="component" value="Unassembled WGS sequence"/>
</dbReference>
<dbReference type="InterPro" id="IPR023155">
    <property type="entry name" value="Cyt_c-552/4"/>
</dbReference>
<dbReference type="AlphaFoldDB" id="A0A1I6MR91"/>
<keyword evidence="1" id="KW-0732">Signal</keyword>
<feature type="domain" description="Doubled CXXCH motif" evidence="2">
    <location>
        <begin position="194"/>
        <end position="235"/>
    </location>
</feature>
<dbReference type="Gene3D" id="1.10.1130.10">
    <property type="entry name" value="Flavocytochrome C3, Chain A"/>
    <property type="match status" value="3"/>
</dbReference>
<evidence type="ECO:0000313" key="5">
    <source>
        <dbReference type="Proteomes" id="UP000199024"/>
    </source>
</evidence>
<dbReference type="PANTHER" id="PTHR35038:SF8">
    <property type="entry name" value="C-TYPE POLYHEME CYTOCHROME OMCC"/>
    <property type="match status" value="1"/>
</dbReference>
<dbReference type="SUPFAM" id="SSF48695">
    <property type="entry name" value="Multiheme cytochromes"/>
    <property type="match status" value="1"/>
</dbReference>
<gene>
    <name evidence="4" type="ORF">SAMN05421771_3376</name>
</gene>
<sequence>MSRQDSWLSRHRDISLGRLLFALFLLALIPCLWKLGPVSAAQQKQVVTSPKAAAPKASDFVGSETCATCHADLSSKFASNPHVALAMTHGGKGVTCEGCHGAGREHVESGGDVTKIFQFEKASSKMVDAKCLSCHLGTHANFDRSAHAEAGVSCTSCHSSHAFRVETNLLKVAEPKLCYSCHTDVKASFSQPFHHKVNEGVLTCSDCHNPHGTMKDKLLKSGADQNAVCTKCHVETLGPFVHEHPPLKTDGCTSCHLPHGSPNARLLTRSNVNSLCLQCHTASMNFTAPGTPSFHNQANQYQACTSCHTQIHGSNVDANFFK</sequence>
<dbReference type="InterPro" id="IPR051829">
    <property type="entry name" value="Multiheme_Cytochr_ET"/>
</dbReference>